<dbReference type="PANTHER" id="PTHR43820">
    <property type="entry name" value="HIGH-AFFINITY BRANCHED-CHAIN AMINO ACID TRANSPORT ATP-BINDING PROTEIN LIVF"/>
    <property type="match status" value="1"/>
</dbReference>
<accession>A0AA37KN48</accession>
<dbReference type="InterPro" id="IPR052156">
    <property type="entry name" value="BCAA_Transport_ATP-bd_LivF"/>
</dbReference>
<keyword evidence="3" id="KW-0547">Nucleotide-binding</keyword>
<sequence>MNPSEKHTLEIDSVELSFGDRRILSGVYLAVETGGVSAVLGRNGCGKSCLMKILCGSLRAGFRSMRIDGVWHDRFRADEVRYLPQQGFIPGWLTLDRVLRDYDMTRGDLLKWFPLFEKLFGTKIYAMSGGERRILECYLILRSPTRFVLLDEPFSQVAPLHVSALKRLILQERASKGILLTDHMHRHVTDLADRLYVMADGRTYLAQGEEDLVRYGYLTHL</sequence>
<dbReference type="SMART" id="SM00382">
    <property type="entry name" value="AAA"/>
    <property type="match status" value="1"/>
</dbReference>
<dbReference type="SUPFAM" id="SSF52540">
    <property type="entry name" value="P-loop containing nucleoside triphosphate hydrolases"/>
    <property type="match status" value="1"/>
</dbReference>
<proteinExistence type="inferred from homology"/>
<name>A0AA37KN48_9BACT</name>
<evidence type="ECO:0000313" key="8">
    <source>
        <dbReference type="Proteomes" id="UP001055105"/>
    </source>
</evidence>
<dbReference type="InterPro" id="IPR003593">
    <property type="entry name" value="AAA+_ATPase"/>
</dbReference>
<dbReference type="GO" id="GO:0005524">
    <property type="term" value="F:ATP binding"/>
    <property type="evidence" value="ECO:0007669"/>
    <property type="project" value="UniProtKB-KW"/>
</dbReference>
<dbReference type="Pfam" id="PF00005">
    <property type="entry name" value="ABC_tran"/>
    <property type="match status" value="1"/>
</dbReference>
<comment type="caution">
    <text evidence="7">The sequence shown here is derived from an EMBL/GenBank/DDBJ whole genome shotgun (WGS) entry which is preliminary data.</text>
</comment>
<evidence type="ECO:0000313" key="7">
    <source>
        <dbReference type="EMBL" id="GKI17122.1"/>
    </source>
</evidence>
<dbReference type="GO" id="GO:0015807">
    <property type="term" value="P:L-amino acid transport"/>
    <property type="evidence" value="ECO:0007669"/>
    <property type="project" value="TreeGrafter"/>
</dbReference>
<keyword evidence="4 7" id="KW-0067">ATP-binding</keyword>
<evidence type="ECO:0000256" key="2">
    <source>
        <dbReference type="ARBA" id="ARBA00022448"/>
    </source>
</evidence>
<keyword evidence="5" id="KW-0029">Amino-acid transport</keyword>
<keyword evidence="2" id="KW-0813">Transport</keyword>
<dbReference type="GO" id="GO:0015658">
    <property type="term" value="F:branched-chain amino acid transmembrane transporter activity"/>
    <property type="evidence" value="ECO:0007669"/>
    <property type="project" value="TreeGrafter"/>
</dbReference>
<dbReference type="Proteomes" id="UP001055105">
    <property type="component" value="Unassembled WGS sequence"/>
</dbReference>
<organism evidence="7 8">
    <name type="scientific">Alistipes finegoldii</name>
    <dbReference type="NCBI Taxonomy" id="214856"/>
    <lineage>
        <taxon>Bacteria</taxon>
        <taxon>Pseudomonadati</taxon>
        <taxon>Bacteroidota</taxon>
        <taxon>Bacteroidia</taxon>
        <taxon>Bacteroidales</taxon>
        <taxon>Rikenellaceae</taxon>
        <taxon>Alistipes</taxon>
    </lineage>
</organism>
<protein>
    <submittedName>
        <fullName evidence="7">ABC transporter ATP-binding protein</fullName>
    </submittedName>
</protein>
<evidence type="ECO:0000256" key="3">
    <source>
        <dbReference type="ARBA" id="ARBA00022741"/>
    </source>
</evidence>
<dbReference type="PANTHER" id="PTHR43820:SF2">
    <property type="entry name" value="ABC TRANSPORTER ATP-BINDING PROTEIN"/>
    <property type="match status" value="1"/>
</dbReference>
<dbReference type="GO" id="GO:0016887">
    <property type="term" value="F:ATP hydrolysis activity"/>
    <property type="evidence" value="ECO:0007669"/>
    <property type="project" value="InterPro"/>
</dbReference>
<reference evidence="7" key="1">
    <citation type="submission" date="2022-01" db="EMBL/GenBank/DDBJ databases">
        <title>Novel bile acid biosynthetic pathways are enriched in the microbiome of centenarians.</title>
        <authorList>
            <person name="Sato Y."/>
            <person name="Atarashi K."/>
            <person name="Plichta R.D."/>
            <person name="Arai Y."/>
            <person name="Sasajima S."/>
            <person name="Kearney M.S."/>
            <person name="Suda W."/>
            <person name="Takeshita K."/>
            <person name="Sasaki T."/>
            <person name="Okamoto S."/>
            <person name="Skelly N.A."/>
            <person name="Okamura Y."/>
            <person name="Vlamakis H."/>
            <person name="Li Y."/>
            <person name="Tanoue T."/>
            <person name="Takei H."/>
            <person name="Nittono H."/>
            <person name="Narushima S."/>
            <person name="Irie J."/>
            <person name="Itoh H."/>
            <person name="Moriya K."/>
            <person name="Sugiura Y."/>
            <person name="Suematsu M."/>
            <person name="Moritoki N."/>
            <person name="Shibata S."/>
            <person name="Littman R.D."/>
            <person name="Fischbach A.M."/>
            <person name="Uwamino Y."/>
            <person name="Inoue T."/>
            <person name="Honda A."/>
            <person name="Hattori M."/>
            <person name="Murai T."/>
            <person name="Xavier J.R."/>
            <person name="Hirose N."/>
            <person name="Honda K."/>
        </authorList>
    </citation>
    <scope>NUCLEOTIDE SEQUENCE</scope>
    <source>
        <strain evidence="7">CE91-St16</strain>
    </source>
</reference>
<dbReference type="Gene3D" id="3.40.50.300">
    <property type="entry name" value="P-loop containing nucleotide triphosphate hydrolases"/>
    <property type="match status" value="1"/>
</dbReference>
<dbReference type="RefSeq" id="WP_195290964.1">
    <property type="nucleotide sequence ID" value="NZ_AP025581.1"/>
</dbReference>
<dbReference type="AlphaFoldDB" id="A0AA37KN48"/>
<evidence type="ECO:0000256" key="4">
    <source>
        <dbReference type="ARBA" id="ARBA00022840"/>
    </source>
</evidence>
<dbReference type="PROSITE" id="PS50893">
    <property type="entry name" value="ABC_TRANSPORTER_2"/>
    <property type="match status" value="1"/>
</dbReference>
<feature type="domain" description="ABC transporter" evidence="6">
    <location>
        <begin position="9"/>
        <end position="221"/>
    </location>
</feature>
<evidence type="ECO:0000259" key="6">
    <source>
        <dbReference type="PROSITE" id="PS50893"/>
    </source>
</evidence>
<dbReference type="InterPro" id="IPR003439">
    <property type="entry name" value="ABC_transporter-like_ATP-bd"/>
</dbReference>
<comment type="similarity">
    <text evidence="1">Belongs to the ABC transporter superfamily.</text>
</comment>
<dbReference type="InterPro" id="IPR027417">
    <property type="entry name" value="P-loop_NTPase"/>
</dbReference>
<gene>
    <name evidence="7" type="ORF">CE91St16_00300</name>
</gene>
<evidence type="ECO:0000256" key="1">
    <source>
        <dbReference type="ARBA" id="ARBA00005417"/>
    </source>
</evidence>
<evidence type="ECO:0000256" key="5">
    <source>
        <dbReference type="ARBA" id="ARBA00022970"/>
    </source>
</evidence>
<dbReference type="EMBL" id="BQOL01000001">
    <property type="protein sequence ID" value="GKI17122.1"/>
    <property type="molecule type" value="Genomic_DNA"/>
</dbReference>